<reference evidence="1" key="1">
    <citation type="submission" date="2021-06" db="EMBL/GenBank/DDBJ databases">
        <authorList>
            <person name="Kallberg Y."/>
            <person name="Tangrot J."/>
            <person name="Rosling A."/>
        </authorList>
    </citation>
    <scope>NUCLEOTIDE SEQUENCE</scope>
    <source>
        <strain evidence="1">IL203A</strain>
    </source>
</reference>
<organism evidence="1 2">
    <name type="scientific">Dentiscutata heterogama</name>
    <dbReference type="NCBI Taxonomy" id="1316150"/>
    <lineage>
        <taxon>Eukaryota</taxon>
        <taxon>Fungi</taxon>
        <taxon>Fungi incertae sedis</taxon>
        <taxon>Mucoromycota</taxon>
        <taxon>Glomeromycotina</taxon>
        <taxon>Glomeromycetes</taxon>
        <taxon>Diversisporales</taxon>
        <taxon>Gigasporaceae</taxon>
        <taxon>Dentiscutata</taxon>
    </lineage>
</organism>
<dbReference type="Proteomes" id="UP000789702">
    <property type="component" value="Unassembled WGS sequence"/>
</dbReference>
<gene>
    <name evidence="1" type="ORF">DHETER_LOCUS2286</name>
</gene>
<protein>
    <submittedName>
        <fullName evidence="1">3204_t:CDS:1</fullName>
    </submittedName>
</protein>
<sequence>MNDKPNILAPKQENTKSSSLNHSKLDPGKDEDKNSDMVSLL</sequence>
<evidence type="ECO:0000313" key="2">
    <source>
        <dbReference type="Proteomes" id="UP000789702"/>
    </source>
</evidence>
<evidence type="ECO:0000313" key="1">
    <source>
        <dbReference type="EMBL" id="CAG8484723.1"/>
    </source>
</evidence>
<accession>A0ACA9KNV0</accession>
<dbReference type="EMBL" id="CAJVPU010001617">
    <property type="protein sequence ID" value="CAG8484723.1"/>
    <property type="molecule type" value="Genomic_DNA"/>
</dbReference>
<name>A0ACA9KNV0_9GLOM</name>
<comment type="caution">
    <text evidence="1">The sequence shown here is derived from an EMBL/GenBank/DDBJ whole genome shotgun (WGS) entry which is preliminary data.</text>
</comment>
<proteinExistence type="predicted"/>
<keyword evidence="2" id="KW-1185">Reference proteome</keyword>